<gene>
    <name evidence="1" type="ORF">H9623_02790</name>
</gene>
<keyword evidence="2" id="KW-1185">Reference proteome</keyword>
<dbReference type="AlphaFoldDB" id="A0A9D5YX50"/>
<dbReference type="RefSeq" id="WP_193718558.1">
    <property type="nucleotide sequence ID" value="NZ_JACSPN010000002.1"/>
</dbReference>
<protein>
    <submittedName>
        <fullName evidence="1">Uncharacterized protein</fullName>
    </submittedName>
</protein>
<proteinExistence type="predicted"/>
<organism evidence="1 2">
    <name type="scientific">Oerskovia douganii</name>
    <dbReference type="NCBI Taxonomy" id="2762210"/>
    <lineage>
        <taxon>Bacteria</taxon>
        <taxon>Bacillati</taxon>
        <taxon>Actinomycetota</taxon>
        <taxon>Actinomycetes</taxon>
        <taxon>Micrococcales</taxon>
        <taxon>Cellulomonadaceae</taxon>
        <taxon>Oerskovia</taxon>
    </lineage>
</organism>
<dbReference type="EMBL" id="JACSPN010000002">
    <property type="protein sequence ID" value="MBE7699233.1"/>
    <property type="molecule type" value="Genomic_DNA"/>
</dbReference>
<sequence length="68" mass="7434">MSGEGTVEIEISVGDQVLESEVRARAVSEWRRAVHAQGKVPDGEPALEVRGRDEPWTLHVVGRVVDAD</sequence>
<accession>A0A9D5YX50</accession>
<comment type="caution">
    <text evidence="1">The sequence shown here is derived from an EMBL/GenBank/DDBJ whole genome shotgun (WGS) entry which is preliminary data.</text>
</comment>
<evidence type="ECO:0000313" key="1">
    <source>
        <dbReference type="EMBL" id="MBE7699233.1"/>
    </source>
</evidence>
<evidence type="ECO:0000313" key="2">
    <source>
        <dbReference type="Proteomes" id="UP000822993"/>
    </source>
</evidence>
<dbReference type="Proteomes" id="UP000822993">
    <property type="component" value="Unassembled WGS sequence"/>
</dbReference>
<name>A0A9D5YX50_9CELL</name>
<reference evidence="1 2" key="1">
    <citation type="submission" date="2020-08" db="EMBL/GenBank/DDBJ databases">
        <title>A Genomic Blueprint of the Chicken Gut Microbiome.</title>
        <authorList>
            <person name="Gilroy R."/>
            <person name="Ravi A."/>
            <person name="Getino M."/>
            <person name="Pursley I."/>
            <person name="Horton D.L."/>
            <person name="Alikhan N.-F."/>
            <person name="Baker D."/>
            <person name="Gharbi K."/>
            <person name="Hall N."/>
            <person name="Watson M."/>
            <person name="Adriaenssens E.M."/>
            <person name="Foster-Nyarko E."/>
            <person name="Jarju S."/>
            <person name="Secka A."/>
            <person name="Antonio M."/>
            <person name="Oren A."/>
            <person name="Chaudhuri R."/>
            <person name="La Ragione R.M."/>
            <person name="Hildebrand F."/>
            <person name="Pallen M.J."/>
        </authorList>
    </citation>
    <scope>NUCLEOTIDE SEQUENCE [LARGE SCALE GENOMIC DNA]</scope>
    <source>
        <strain evidence="1 2">Sa1BUA8</strain>
    </source>
</reference>